<dbReference type="Proteomes" id="UP000606600">
    <property type="component" value="Unassembled WGS sequence"/>
</dbReference>
<accession>A0ABR7WZE0</accession>
<dbReference type="SUPFAM" id="SSF143422">
    <property type="entry name" value="Transposase IS200-like"/>
    <property type="match status" value="1"/>
</dbReference>
<reference evidence="2 3" key="1">
    <citation type="submission" date="2020-09" db="EMBL/GenBank/DDBJ databases">
        <title>Novel species of Mucilaginibacter isolated from a glacier on the Tibetan Plateau.</title>
        <authorList>
            <person name="Liu Q."/>
            <person name="Xin Y.-H."/>
        </authorList>
    </citation>
    <scope>NUCLEOTIDE SEQUENCE [LARGE SCALE GENOMIC DNA]</scope>
    <source>
        <strain evidence="2 3">ZT4R22</strain>
    </source>
</reference>
<proteinExistence type="predicted"/>
<gene>
    <name evidence="2" type="ORF">IDJ77_27390</name>
</gene>
<comment type="caution">
    <text evidence="2">The sequence shown here is derived from an EMBL/GenBank/DDBJ whole genome shotgun (WGS) entry which is preliminary data.</text>
</comment>
<dbReference type="RefSeq" id="WP_191192196.1">
    <property type="nucleotide sequence ID" value="NZ_JACWMY010000024.1"/>
</dbReference>
<evidence type="ECO:0000313" key="3">
    <source>
        <dbReference type="Proteomes" id="UP000606600"/>
    </source>
</evidence>
<dbReference type="InterPro" id="IPR036515">
    <property type="entry name" value="Transposase_17_sf"/>
</dbReference>
<name>A0ABR7WZE0_9SPHI</name>
<evidence type="ECO:0000313" key="2">
    <source>
        <dbReference type="EMBL" id="MBD1367563.1"/>
    </source>
</evidence>
<sequence length="173" mass="20885">MELNTIYFYTVAIVDWTHLLKPDRFKTIVLDSLIWLVNNKKIKVYGFVIMPNHIHILLENIAMNGKEMPYVSFMKFTGHRFLEELRNSNDPLLQKFEVVTNDRNYQFWQKDGLAKIVGSRKVLEQKLDYMHLNPLQEHWNLVTDPNDYYFSSCSFYELEDKKFSWLTHYMDEF</sequence>
<keyword evidence="3" id="KW-1185">Reference proteome</keyword>
<organism evidence="2 3">
    <name type="scientific">Mucilaginibacter pankratovii</name>
    <dbReference type="NCBI Taxonomy" id="2772110"/>
    <lineage>
        <taxon>Bacteria</taxon>
        <taxon>Pseudomonadati</taxon>
        <taxon>Bacteroidota</taxon>
        <taxon>Sphingobacteriia</taxon>
        <taxon>Sphingobacteriales</taxon>
        <taxon>Sphingobacteriaceae</taxon>
        <taxon>Mucilaginibacter</taxon>
    </lineage>
</organism>
<protein>
    <submittedName>
        <fullName evidence="2">Transposase</fullName>
    </submittedName>
</protein>
<dbReference type="Gene3D" id="3.30.70.1290">
    <property type="entry name" value="Transposase IS200-like"/>
    <property type="match status" value="1"/>
</dbReference>
<feature type="domain" description="Transposase IS200-like" evidence="1">
    <location>
        <begin position="2"/>
        <end position="133"/>
    </location>
</feature>
<dbReference type="EMBL" id="JACWMY010000024">
    <property type="protein sequence ID" value="MBD1367563.1"/>
    <property type="molecule type" value="Genomic_DNA"/>
</dbReference>
<dbReference type="InterPro" id="IPR002686">
    <property type="entry name" value="Transposase_17"/>
</dbReference>
<evidence type="ECO:0000259" key="1">
    <source>
        <dbReference type="SMART" id="SM01321"/>
    </source>
</evidence>
<dbReference type="SMART" id="SM01321">
    <property type="entry name" value="Y1_Tnp"/>
    <property type="match status" value="1"/>
</dbReference>